<organism evidence="2 3">
    <name type="scientific">Ataeniobius toweri</name>
    <dbReference type="NCBI Taxonomy" id="208326"/>
    <lineage>
        <taxon>Eukaryota</taxon>
        <taxon>Metazoa</taxon>
        <taxon>Chordata</taxon>
        <taxon>Craniata</taxon>
        <taxon>Vertebrata</taxon>
        <taxon>Euteleostomi</taxon>
        <taxon>Actinopterygii</taxon>
        <taxon>Neopterygii</taxon>
        <taxon>Teleostei</taxon>
        <taxon>Neoteleostei</taxon>
        <taxon>Acanthomorphata</taxon>
        <taxon>Ovalentaria</taxon>
        <taxon>Atherinomorphae</taxon>
        <taxon>Cyprinodontiformes</taxon>
        <taxon>Goodeidae</taxon>
        <taxon>Ataeniobius</taxon>
    </lineage>
</organism>
<dbReference type="InterPro" id="IPR046616">
    <property type="entry name" value="DUF6729"/>
</dbReference>
<gene>
    <name evidence="2" type="ORF">ATANTOWER_008377</name>
</gene>
<dbReference type="EMBL" id="JAHUTI010061005">
    <property type="protein sequence ID" value="MED6252202.1"/>
    <property type="molecule type" value="Genomic_DNA"/>
</dbReference>
<comment type="caution">
    <text evidence="2">The sequence shown here is derived from an EMBL/GenBank/DDBJ whole genome shotgun (WGS) entry which is preliminary data.</text>
</comment>
<proteinExistence type="predicted"/>
<feature type="domain" description="DUF6729" evidence="1">
    <location>
        <begin position="1"/>
        <end position="90"/>
    </location>
</feature>
<evidence type="ECO:0000313" key="2">
    <source>
        <dbReference type="EMBL" id="MED6252202.1"/>
    </source>
</evidence>
<dbReference type="PANTHER" id="PTHR24401:SF29">
    <property type="entry name" value="SI:CH211-243P7.3-RELATED"/>
    <property type="match status" value="1"/>
</dbReference>
<evidence type="ECO:0000313" key="3">
    <source>
        <dbReference type="Proteomes" id="UP001345963"/>
    </source>
</evidence>
<accession>A0ABU7BP54</accession>
<evidence type="ECO:0000259" key="1">
    <source>
        <dbReference type="Pfam" id="PF20499"/>
    </source>
</evidence>
<dbReference type="Proteomes" id="UP001345963">
    <property type="component" value="Unassembled WGS sequence"/>
</dbReference>
<protein>
    <recommendedName>
        <fullName evidence="1">DUF6729 domain-containing protein</fullName>
    </recommendedName>
</protein>
<dbReference type="PANTHER" id="PTHR24401">
    <property type="entry name" value="SI:CH211-243P7.3-RELATED"/>
    <property type="match status" value="1"/>
</dbReference>
<name>A0ABU7BP54_9TELE</name>
<reference evidence="2 3" key="1">
    <citation type="submission" date="2021-07" db="EMBL/GenBank/DDBJ databases">
        <authorList>
            <person name="Palmer J.M."/>
        </authorList>
    </citation>
    <scope>NUCLEOTIDE SEQUENCE [LARGE SCALE GENOMIC DNA]</scope>
    <source>
        <strain evidence="2 3">AT_MEX2019</strain>
        <tissue evidence="2">Muscle</tissue>
    </source>
</reference>
<keyword evidence="3" id="KW-1185">Reference proteome</keyword>
<dbReference type="Pfam" id="PF20499">
    <property type="entry name" value="DUF6729"/>
    <property type="match status" value="1"/>
</dbReference>
<sequence length="94" mass="11277">MPYRLWKVRFLCTDQACKNPLSSGGFHRQVRDIDRFYNLVTETLICSKCCRSYLSWNRDIVEQLDMAHRSEFRVILTPRYACDIRVICLLWNEV</sequence>